<accession>A0A9D1PMD5</accession>
<comment type="similarity">
    <text evidence="1 10">Belongs to the folylpolyglutamate synthase family.</text>
</comment>
<dbReference type="NCBIfam" id="TIGR01499">
    <property type="entry name" value="folC"/>
    <property type="match status" value="1"/>
</dbReference>
<dbReference type="GO" id="GO:0004326">
    <property type="term" value="F:tetrahydrofolylpolyglutamate synthase activity"/>
    <property type="evidence" value="ECO:0007669"/>
    <property type="project" value="UniProtKB-EC"/>
</dbReference>
<keyword evidence="7" id="KW-0460">Magnesium</keyword>
<dbReference type="InterPro" id="IPR036615">
    <property type="entry name" value="Mur_ligase_C_dom_sf"/>
</dbReference>
<dbReference type="Proteomes" id="UP000823937">
    <property type="component" value="Unassembled WGS sequence"/>
</dbReference>
<dbReference type="InterPro" id="IPR001645">
    <property type="entry name" value="Folylpolyglutamate_synth"/>
</dbReference>
<comment type="catalytic activity">
    <reaction evidence="9">
        <text>(6S)-5,6,7,8-tetrahydrofolyl-(gamma-L-Glu)(n) + L-glutamate + ATP = (6S)-5,6,7,8-tetrahydrofolyl-(gamma-L-Glu)(n+1) + ADP + phosphate + H(+)</text>
        <dbReference type="Rhea" id="RHEA:10580"/>
        <dbReference type="Rhea" id="RHEA-COMP:14738"/>
        <dbReference type="Rhea" id="RHEA-COMP:14740"/>
        <dbReference type="ChEBI" id="CHEBI:15378"/>
        <dbReference type="ChEBI" id="CHEBI:29985"/>
        <dbReference type="ChEBI" id="CHEBI:30616"/>
        <dbReference type="ChEBI" id="CHEBI:43474"/>
        <dbReference type="ChEBI" id="CHEBI:141005"/>
        <dbReference type="ChEBI" id="CHEBI:456216"/>
        <dbReference type="EC" id="6.3.2.17"/>
    </reaction>
</comment>
<evidence type="ECO:0000256" key="4">
    <source>
        <dbReference type="ARBA" id="ARBA00022723"/>
    </source>
</evidence>
<evidence type="ECO:0000259" key="12">
    <source>
        <dbReference type="Pfam" id="PF08245"/>
    </source>
</evidence>
<proteinExistence type="inferred from homology"/>
<keyword evidence="4" id="KW-0479">Metal-binding</keyword>
<dbReference type="Pfam" id="PF02875">
    <property type="entry name" value="Mur_ligase_C"/>
    <property type="match status" value="1"/>
</dbReference>
<sequence>MKSIKMIETLFNERRKYGIKPGLNRMYRLLEAFDHPEKKLRVIHVAGTNGKGSTVTLMQNVLRLENYRVGVFSSPSFTGIRGHIVWNDQPIQETHFIALFEALEETINQLDREGNHPTPFEILTVIALRYFVGRTDIVIIEAGMGGREDTTNVVEPILSIITTVAMDHMQFLGNTIDSIASHKAGIIKRGHPVVIGDMNAIASDVIREEAGKQQATLYAFGKDYILEETARELCIRIEKERICIDPLFKGTYQIHNFAVACMGLYLLQKDGIEFHKKTAEEAIRNFQLQGRFELLSKNPAILLDSAHNMAGIEALIHTIKEKYEEKNIHCLFAGFKDKAVHEMIEFLGNNCDEMTVTTFDHERAMSMEELYTLNLRDVHFLSDWRIYLDALYNDKDSETLYIITGSMHFIMQVRQYLLS</sequence>
<evidence type="ECO:0000256" key="8">
    <source>
        <dbReference type="ARBA" id="ARBA00030592"/>
    </source>
</evidence>
<protein>
    <recommendedName>
        <fullName evidence="2">tetrahydrofolate synthase</fullName>
        <ecNumber evidence="2">6.3.2.17</ecNumber>
    </recommendedName>
    <alternativeName>
        <fullName evidence="8">Tetrahydrofolylpolyglutamate synthase</fullName>
    </alternativeName>
</protein>
<evidence type="ECO:0000256" key="5">
    <source>
        <dbReference type="ARBA" id="ARBA00022741"/>
    </source>
</evidence>
<dbReference type="PANTHER" id="PTHR11136">
    <property type="entry name" value="FOLYLPOLYGLUTAMATE SYNTHASE-RELATED"/>
    <property type="match status" value="1"/>
</dbReference>
<feature type="domain" description="Mur ligase C-terminal" evidence="11">
    <location>
        <begin position="290"/>
        <end position="406"/>
    </location>
</feature>
<dbReference type="SUPFAM" id="SSF53244">
    <property type="entry name" value="MurD-like peptide ligases, peptide-binding domain"/>
    <property type="match status" value="1"/>
</dbReference>
<dbReference type="PROSITE" id="PS01012">
    <property type="entry name" value="FOLYLPOLYGLU_SYNT_2"/>
    <property type="match status" value="1"/>
</dbReference>
<keyword evidence="5 10" id="KW-0547">Nucleotide-binding</keyword>
<gene>
    <name evidence="13" type="ORF">H9895_02935</name>
</gene>
<dbReference type="PIRSF" id="PIRSF001563">
    <property type="entry name" value="Folylpolyglu_synth"/>
    <property type="match status" value="1"/>
</dbReference>
<dbReference type="InterPro" id="IPR036565">
    <property type="entry name" value="Mur-like_cat_sf"/>
</dbReference>
<organism evidence="13 14">
    <name type="scientific">Candidatus Pseudogracilibacillus intestinigallinarum</name>
    <dbReference type="NCBI Taxonomy" id="2838742"/>
    <lineage>
        <taxon>Bacteria</taxon>
        <taxon>Bacillati</taxon>
        <taxon>Bacillota</taxon>
        <taxon>Bacilli</taxon>
        <taxon>Bacillales</taxon>
        <taxon>Bacillaceae</taxon>
        <taxon>Pseudogracilibacillus</taxon>
    </lineage>
</organism>
<dbReference type="GO" id="GO:0008841">
    <property type="term" value="F:dihydrofolate synthase activity"/>
    <property type="evidence" value="ECO:0007669"/>
    <property type="project" value="TreeGrafter"/>
</dbReference>
<dbReference type="InterPro" id="IPR018109">
    <property type="entry name" value="Folylpolyglutamate_synth_CS"/>
</dbReference>
<feature type="domain" description="Mur ligase central" evidence="12">
    <location>
        <begin position="45"/>
        <end position="261"/>
    </location>
</feature>
<name>A0A9D1PMD5_9BACI</name>
<evidence type="ECO:0000259" key="11">
    <source>
        <dbReference type="Pfam" id="PF02875"/>
    </source>
</evidence>
<evidence type="ECO:0000256" key="3">
    <source>
        <dbReference type="ARBA" id="ARBA00022598"/>
    </source>
</evidence>
<dbReference type="GO" id="GO:0005524">
    <property type="term" value="F:ATP binding"/>
    <property type="evidence" value="ECO:0007669"/>
    <property type="project" value="UniProtKB-KW"/>
</dbReference>
<comment type="caution">
    <text evidence="13">The sequence shown here is derived from an EMBL/GenBank/DDBJ whole genome shotgun (WGS) entry which is preliminary data.</text>
</comment>
<evidence type="ECO:0000256" key="10">
    <source>
        <dbReference type="PIRNR" id="PIRNR001563"/>
    </source>
</evidence>
<evidence type="ECO:0000256" key="2">
    <source>
        <dbReference type="ARBA" id="ARBA00013025"/>
    </source>
</evidence>
<evidence type="ECO:0000313" key="14">
    <source>
        <dbReference type="Proteomes" id="UP000823937"/>
    </source>
</evidence>
<evidence type="ECO:0000256" key="6">
    <source>
        <dbReference type="ARBA" id="ARBA00022840"/>
    </source>
</evidence>
<evidence type="ECO:0000256" key="7">
    <source>
        <dbReference type="ARBA" id="ARBA00022842"/>
    </source>
</evidence>
<dbReference type="InterPro" id="IPR013221">
    <property type="entry name" value="Mur_ligase_cen"/>
</dbReference>
<dbReference type="PANTHER" id="PTHR11136:SF0">
    <property type="entry name" value="DIHYDROFOLATE SYNTHETASE-RELATED"/>
    <property type="match status" value="1"/>
</dbReference>
<evidence type="ECO:0000256" key="9">
    <source>
        <dbReference type="ARBA" id="ARBA00047493"/>
    </source>
</evidence>
<dbReference type="EC" id="6.3.2.17" evidence="2"/>
<dbReference type="Gene3D" id="3.90.190.20">
    <property type="entry name" value="Mur ligase, C-terminal domain"/>
    <property type="match status" value="1"/>
</dbReference>
<dbReference type="GO" id="GO:0005737">
    <property type="term" value="C:cytoplasm"/>
    <property type="evidence" value="ECO:0007669"/>
    <property type="project" value="TreeGrafter"/>
</dbReference>
<dbReference type="InterPro" id="IPR004101">
    <property type="entry name" value="Mur_ligase_C"/>
</dbReference>
<evidence type="ECO:0000256" key="1">
    <source>
        <dbReference type="ARBA" id="ARBA00008276"/>
    </source>
</evidence>
<dbReference type="GO" id="GO:0046872">
    <property type="term" value="F:metal ion binding"/>
    <property type="evidence" value="ECO:0007669"/>
    <property type="project" value="UniProtKB-KW"/>
</dbReference>
<dbReference type="EMBL" id="DXHX01000041">
    <property type="protein sequence ID" value="HIV74018.1"/>
    <property type="molecule type" value="Genomic_DNA"/>
</dbReference>
<dbReference type="AlphaFoldDB" id="A0A9D1PMD5"/>
<reference evidence="13" key="2">
    <citation type="submission" date="2021-04" db="EMBL/GenBank/DDBJ databases">
        <authorList>
            <person name="Gilroy R."/>
        </authorList>
    </citation>
    <scope>NUCLEOTIDE SEQUENCE</scope>
    <source>
        <strain evidence="13">CHK169-2315</strain>
    </source>
</reference>
<dbReference type="Pfam" id="PF08245">
    <property type="entry name" value="Mur_ligase_M"/>
    <property type="match status" value="1"/>
</dbReference>
<keyword evidence="6 10" id="KW-0067">ATP-binding</keyword>
<evidence type="ECO:0000313" key="13">
    <source>
        <dbReference type="EMBL" id="HIV74018.1"/>
    </source>
</evidence>
<keyword evidence="3 10" id="KW-0436">Ligase</keyword>
<dbReference type="SUPFAM" id="SSF53623">
    <property type="entry name" value="MurD-like peptide ligases, catalytic domain"/>
    <property type="match status" value="1"/>
</dbReference>
<reference evidence="13" key="1">
    <citation type="journal article" date="2021" name="PeerJ">
        <title>Extensive microbial diversity within the chicken gut microbiome revealed by metagenomics and culture.</title>
        <authorList>
            <person name="Gilroy R."/>
            <person name="Ravi A."/>
            <person name="Getino M."/>
            <person name="Pursley I."/>
            <person name="Horton D.L."/>
            <person name="Alikhan N.F."/>
            <person name="Baker D."/>
            <person name="Gharbi K."/>
            <person name="Hall N."/>
            <person name="Watson M."/>
            <person name="Adriaenssens E.M."/>
            <person name="Foster-Nyarko E."/>
            <person name="Jarju S."/>
            <person name="Secka A."/>
            <person name="Antonio M."/>
            <person name="Oren A."/>
            <person name="Chaudhuri R.R."/>
            <person name="La Ragione R."/>
            <person name="Hildebrand F."/>
            <person name="Pallen M.J."/>
        </authorList>
    </citation>
    <scope>NUCLEOTIDE SEQUENCE</scope>
    <source>
        <strain evidence="13">CHK169-2315</strain>
    </source>
</reference>
<dbReference type="Gene3D" id="3.40.1190.10">
    <property type="entry name" value="Mur-like, catalytic domain"/>
    <property type="match status" value="1"/>
</dbReference>